<evidence type="ECO:0000256" key="1">
    <source>
        <dbReference type="SAM" id="MobiDB-lite"/>
    </source>
</evidence>
<feature type="region of interest" description="Disordered" evidence="1">
    <location>
        <begin position="1"/>
        <end position="35"/>
    </location>
</feature>
<comment type="caution">
    <text evidence="2">The sequence shown here is derived from an EMBL/GenBank/DDBJ whole genome shotgun (WGS) entry which is preliminary data.</text>
</comment>
<dbReference type="Proteomes" id="UP001316803">
    <property type="component" value="Unassembled WGS sequence"/>
</dbReference>
<proteinExistence type="predicted"/>
<name>A0AAN8EP23_9EURO</name>
<feature type="compositionally biased region" description="Basic and acidic residues" evidence="1">
    <location>
        <begin position="65"/>
        <end position="81"/>
    </location>
</feature>
<reference evidence="2 3" key="1">
    <citation type="submission" date="2022-12" db="EMBL/GenBank/DDBJ databases">
        <title>Genomic features and morphological characterization of a novel Knufia sp. strain isolated from spacecraft assembly facility.</title>
        <authorList>
            <person name="Teixeira M."/>
            <person name="Chander A.M."/>
            <person name="Stajich J.E."/>
            <person name="Venkateswaran K."/>
        </authorList>
    </citation>
    <scope>NUCLEOTIDE SEQUENCE [LARGE SCALE GENOMIC DNA]</scope>
    <source>
        <strain evidence="2 3">FJI-L2-BK-P2</strain>
    </source>
</reference>
<sequence length="81" mass="9359">MADFAPRKSKTSPGKSKPPSAPIDIPHHRKFVSAQPLKDENQFDRFMSQNRKMSLHPDNEEEIIAEMRRNKDKVRGSPDEE</sequence>
<evidence type="ECO:0000313" key="2">
    <source>
        <dbReference type="EMBL" id="KAK5952875.1"/>
    </source>
</evidence>
<evidence type="ECO:0000313" key="3">
    <source>
        <dbReference type="Proteomes" id="UP001316803"/>
    </source>
</evidence>
<keyword evidence="3" id="KW-1185">Reference proteome</keyword>
<protein>
    <submittedName>
        <fullName evidence="2">Uncharacterized protein</fullName>
    </submittedName>
</protein>
<dbReference type="AlphaFoldDB" id="A0AAN8EP23"/>
<dbReference type="EMBL" id="JAKLMC020000013">
    <property type="protein sequence ID" value="KAK5952875.1"/>
    <property type="molecule type" value="Genomic_DNA"/>
</dbReference>
<accession>A0AAN8EP23</accession>
<organism evidence="2 3">
    <name type="scientific">Knufia fluminis</name>
    <dbReference type="NCBI Taxonomy" id="191047"/>
    <lineage>
        <taxon>Eukaryota</taxon>
        <taxon>Fungi</taxon>
        <taxon>Dikarya</taxon>
        <taxon>Ascomycota</taxon>
        <taxon>Pezizomycotina</taxon>
        <taxon>Eurotiomycetes</taxon>
        <taxon>Chaetothyriomycetidae</taxon>
        <taxon>Chaetothyriales</taxon>
        <taxon>Trichomeriaceae</taxon>
        <taxon>Knufia</taxon>
    </lineage>
</organism>
<gene>
    <name evidence="2" type="ORF">OHC33_005996</name>
</gene>
<feature type="region of interest" description="Disordered" evidence="1">
    <location>
        <begin position="49"/>
        <end position="81"/>
    </location>
</feature>